<dbReference type="PANTHER" id="PTHR12133">
    <property type="entry name" value="TRNA (ADENINE(58)-N(1))-METHYLTRANSFERASE"/>
    <property type="match status" value="1"/>
</dbReference>
<evidence type="ECO:0000313" key="7">
    <source>
        <dbReference type="Proteomes" id="UP000195607"/>
    </source>
</evidence>
<dbReference type="InterPro" id="IPR014816">
    <property type="entry name" value="tRNA_MeTrfase_Gcd14"/>
</dbReference>
<feature type="domain" description="tRNA (adenine(58)-N(1))-methyltransferase catalytic subunit TRM61 C-terminal" evidence="5">
    <location>
        <begin position="50"/>
        <end position="223"/>
    </location>
</feature>
<dbReference type="InterPro" id="IPR029063">
    <property type="entry name" value="SAM-dependent_MTases_sf"/>
</dbReference>
<dbReference type="Pfam" id="PF08704">
    <property type="entry name" value="GCD14"/>
    <property type="match status" value="1"/>
</dbReference>
<dbReference type="SUPFAM" id="SSF53335">
    <property type="entry name" value="S-adenosyl-L-methionine-dependent methyltransferases"/>
    <property type="match status" value="1"/>
</dbReference>
<keyword evidence="3" id="KW-0949">S-adenosyl-L-methionine</keyword>
<dbReference type="PANTHER" id="PTHR12133:SF1">
    <property type="entry name" value="TRNA (ADENINE(58)-N(1))-METHYLTRANSFERASE, MITOCHONDRIAL"/>
    <property type="match status" value="1"/>
</dbReference>
<dbReference type="CDD" id="cd02440">
    <property type="entry name" value="AdoMet_MTases"/>
    <property type="match status" value="1"/>
</dbReference>
<name>A0A1N5UUU1_9ARCH</name>
<dbReference type="RefSeq" id="WP_148689810.1">
    <property type="nucleotide sequence ID" value="NZ_LT671858.1"/>
</dbReference>
<dbReference type="Proteomes" id="UP000195607">
    <property type="component" value="Chromosome I"/>
</dbReference>
<dbReference type="Gene3D" id="3.40.50.150">
    <property type="entry name" value="Vaccinia Virus protein VP39"/>
    <property type="match status" value="1"/>
</dbReference>
<protein>
    <submittedName>
        <fullName evidence="6">tRNA(1-methyladenosine) methyltransferase</fullName>
    </submittedName>
</protein>
<dbReference type="AlphaFoldDB" id="A0A1N5UUU1"/>
<evidence type="ECO:0000259" key="5">
    <source>
        <dbReference type="Pfam" id="PF08704"/>
    </source>
</evidence>
<reference evidence="6 7" key="1">
    <citation type="submission" date="2016-04" db="EMBL/GenBank/DDBJ databases">
        <authorList>
            <person name="Evans L.H."/>
            <person name="Alamgir A."/>
            <person name="Owens N."/>
            <person name="Weber N.D."/>
            <person name="Virtaneva K."/>
            <person name="Barbian K."/>
            <person name="Babar A."/>
            <person name="Rosenke K."/>
        </authorList>
    </citation>
    <scope>NUCLEOTIDE SEQUENCE [LARGE SCALE GENOMIC DNA]</scope>
    <source>
        <strain evidence="7">S5(T) (JCM 30642 \VKM B-2941)</strain>
    </source>
</reference>
<evidence type="ECO:0000256" key="4">
    <source>
        <dbReference type="ARBA" id="ARBA00022694"/>
    </source>
</evidence>
<evidence type="ECO:0000313" key="6">
    <source>
        <dbReference type="EMBL" id="SIM64048.1"/>
    </source>
</evidence>
<organism evidence="6 7">
    <name type="scientific">Cuniculiplasma divulgatum</name>
    <dbReference type="NCBI Taxonomy" id="1673428"/>
    <lineage>
        <taxon>Archaea</taxon>
        <taxon>Methanobacteriati</taxon>
        <taxon>Thermoplasmatota</taxon>
        <taxon>Thermoplasmata</taxon>
        <taxon>Thermoplasmatales</taxon>
        <taxon>Cuniculiplasmataceae</taxon>
        <taxon>Cuniculiplasma</taxon>
    </lineage>
</organism>
<evidence type="ECO:0000256" key="2">
    <source>
        <dbReference type="ARBA" id="ARBA00022679"/>
    </source>
</evidence>
<keyword evidence="4" id="KW-0819">tRNA processing</keyword>
<gene>
    <name evidence="6" type="ORF">CSP5_1110</name>
</gene>
<dbReference type="GO" id="GO:0160107">
    <property type="term" value="F:tRNA (adenine(58)-N1)-methyltransferase activity"/>
    <property type="evidence" value="ECO:0007669"/>
    <property type="project" value="InterPro"/>
</dbReference>
<accession>A0A1N5UUU1</accession>
<dbReference type="GO" id="GO:0030488">
    <property type="term" value="P:tRNA methylation"/>
    <property type="evidence" value="ECO:0007669"/>
    <property type="project" value="InterPro"/>
</dbReference>
<dbReference type="PROSITE" id="PS51620">
    <property type="entry name" value="SAM_TRM61"/>
    <property type="match status" value="1"/>
</dbReference>
<proteinExistence type="predicted"/>
<keyword evidence="1 6" id="KW-0489">Methyltransferase</keyword>
<evidence type="ECO:0000256" key="1">
    <source>
        <dbReference type="ARBA" id="ARBA00022603"/>
    </source>
</evidence>
<sequence length="250" mass="28055">MMLLHSDNGTMLYDDEKNIIINGKKRIEVNPAAVLSPGDSVLFDGINYVIMSYTPQFFPNIGERGAQIINGRDSSYMVMASGIEFGSTVIESGTGSGALTTYILKIIKNSEGYLGIDHNENSALFTKRNVKNFTGMDIRIDIGEFEDYKYEGRKVDAIFLDLPEPWKNVSEQRKWILSGKRIITYLPTFNQVEKAREEYEKNGFLHLETVEIEGRDIQVKTGATRPKSTGIIHTGFISTYMKSSGSVLKI</sequence>
<keyword evidence="2 6" id="KW-0808">Transferase</keyword>
<dbReference type="InterPro" id="IPR049470">
    <property type="entry name" value="TRM61_C"/>
</dbReference>
<dbReference type="GeneID" id="41588369"/>
<dbReference type="EMBL" id="LT671858">
    <property type="protein sequence ID" value="SIM64048.1"/>
    <property type="molecule type" value="Genomic_DNA"/>
</dbReference>
<evidence type="ECO:0000256" key="3">
    <source>
        <dbReference type="ARBA" id="ARBA00022691"/>
    </source>
</evidence>
<dbReference type="GO" id="GO:0031515">
    <property type="term" value="C:tRNA (m1A) methyltransferase complex"/>
    <property type="evidence" value="ECO:0007669"/>
    <property type="project" value="InterPro"/>
</dbReference>